<organism evidence="5 6">
    <name type="scientific">Paenibacillus sediminis</name>
    <dbReference type="NCBI Taxonomy" id="664909"/>
    <lineage>
        <taxon>Bacteria</taxon>
        <taxon>Bacillati</taxon>
        <taxon>Bacillota</taxon>
        <taxon>Bacilli</taxon>
        <taxon>Bacillales</taxon>
        <taxon>Paenibacillaceae</taxon>
        <taxon>Paenibacillus</taxon>
    </lineage>
</organism>
<comment type="caution">
    <text evidence="5">The sequence shown here is derived from an EMBL/GenBank/DDBJ whole genome shotgun (WGS) entry which is preliminary data.</text>
</comment>
<evidence type="ECO:0000256" key="4">
    <source>
        <dbReference type="HAMAP-Rule" id="MF_00995"/>
    </source>
</evidence>
<dbReference type="InterPro" id="IPR003773">
    <property type="entry name" value="Menaquinone_biosynth"/>
</dbReference>
<dbReference type="EMBL" id="JAGGKP010000001">
    <property type="protein sequence ID" value="MBP1935760.1"/>
    <property type="molecule type" value="Genomic_DNA"/>
</dbReference>
<keyword evidence="2 4" id="KW-0474">Menaquinone biosynthesis</keyword>
<gene>
    <name evidence="4" type="primary">mqnA</name>
    <name evidence="5" type="ORF">J2Z20_000621</name>
</gene>
<dbReference type="RefSeq" id="WP_209845286.1">
    <property type="nucleotide sequence ID" value="NZ_CBCRVE010000001.1"/>
</dbReference>
<dbReference type="SUPFAM" id="SSF53850">
    <property type="entry name" value="Periplasmic binding protein-like II"/>
    <property type="match status" value="1"/>
</dbReference>
<proteinExistence type="inferred from homology"/>
<reference evidence="5 6" key="1">
    <citation type="submission" date="2021-03" db="EMBL/GenBank/DDBJ databases">
        <title>Genomic Encyclopedia of Type Strains, Phase IV (KMG-IV): sequencing the most valuable type-strain genomes for metagenomic binning, comparative biology and taxonomic classification.</title>
        <authorList>
            <person name="Goeker M."/>
        </authorList>
    </citation>
    <scope>NUCLEOTIDE SEQUENCE [LARGE SCALE GENOMIC DNA]</scope>
    <source>
        <strain evidence="5 6">DSM 23491</strain>
    </source>
</reference>
<evidence type="ECO:0000313" key="5">
    <source>
        <dbReference type="EMBL" id="MBP1935760.1"/>
    </source>
</evidence>
<dbReference type="InterPro" id="IPR030868">
    <property type="entry name" value="MqnA"/>
</dbReference>
<comment type="function">
    <text evidence="4">Catalyzes the dehydration of chorismate into 3-[(1-carboxyvinyl)oxy]benzoate, a step in the biosynthesis of menaquinone (MK, vitamin K2).</text>
</comment>
<dbReference type="Gene3D" id="3.40.190.10">
    <property type="entry name" value="Periplasmic binding protein-like II"/>
    <property type="match status" value="2"/>
</dbReference>
<dbReference type="HAMAP" id="MF_00995">
    <property type="entry name" value="MqnA"/>
    <property type="match status" value="1"/>
</dbReference>
<keyword evidence="3 4" id="KW-0456">Lyase</keyword>
<dbReference type="PANTHER" id="PTHR37690:SF1">
    <property type="entry name" value="CHORISMATE DEHYDRATASE"/>
    <property type="match status" value="1"/>
</dbReference>
<evidence type="ECO:0000313" key="6">
    <source>
        <dbReference type="Proteomes" id="UP001519273"/>
    </source>
</evidence>
<dbReference type="EC" id="4.2.1.151" evidence="4"/>
<dbReference type="Proteomes" id="UP001519273">
    <property type="component" value="Unassembled WGS sequence"/>
</dbReference>
<protein>
    <recommendedName>
        <fullName evidence="4">Chorismate dehydratase</fullName>
        <ecNumber evidence="4">4.2.1.151</ecNumber>
    </recommendedName>
    <alternativeName>
        <fullName evidence="4">Menaquinone biosynthetic enzyme MqnA</fullName>
    </alternativeName>
</protein>
<comment type="catalytic activity">
    <reaction evidence="4">
        <text>chorismate = 3-[(1-carboxyvinyl)-oxy]benzoate + H2O</text>
        <dbReference type="Rhea" id="RHEA:40051"/>
        <dbReference type="ChEBI" id="CHEBI:15377"/>
        <dbReference type="ChEBI" id="CHEBI:29748"/>
        <dbReference type="ChEBI" id="CHEBI:76981"/>
        <dbReference type="EC" id="4.2.1.151"/>
    </reaction>
</comment>
<sequence>MRSEANKINEVTIGKINYTNAWPVFYHFNPNMIDTKIRIVTEVPAILNRGMLDGSIQIGALSSFAYGAGSDRLILLPNLSVSSDGEVKSILLFSKKPIESAVNGVISLTNTSATSVNLLKIIIEKIYGGHPTYHVSEPHLESMLANSDAALLIGDNAIRASWEDKGYVVTDLGEVWKKWTGLGMTFAVWAVNKQFALANPEVVGAIAKLFELSKKQSLDNLEPIVEQACREIGGDSTYWRQYFNNLCYDFSSKQQKGLALYYRYAFELGLLPHKVTMELWNDNMVTQVTE</sequence>
<dbReference type="Pfam" id="PF02621">
    <property type="entry name" value="VitK2_biosynth"/>
    <property type="match status" value="1"/>
</dbReference>
<dbReference type="CDD" id="cd13634">
    <property type="entry name" value="PBP2_Sco4506"/>
    <property type="match status" value="1"/>
</dbReference>
<dbReference type="PANTHER" id="PTHR37690">
    <property type="entry name" value="CHORISMATE DEHYDRATASE"/>
    <property type="match status" value="1"/>
</dbReference>
<evidence type="ECO:0000256" key="1">
    <source>
        <dbReference type="ARBA" id="ARBA00004863"/>
    </source>
</evidence>
<accession>A0ABS4GZQ1</accession>
<comment type="similarity">
    <text evidence="4">Belongs to the MqnA/MqnD family. MqnA subfamily.</text>
</comment>
<dbReference type="GO" id="GO:0016829">
    <property type="term" value="F:lyase activity"/>
    <property type="evidence" value="ECO:0007669"/>
    <property type="project" value="UniProtKB-KW"/>
</dbReference>
<comment type="pathway">
    <text evidence="1 4">Quinol/quinone metabolism; menaquinone biosynthesis.</text>
</comment>
<evidence type="ECO:0000256" key="2">
    <source>
        <dbReference type="ARBA" id="ARBA00022428"/>
    </source>
</evidence>
<evidence type="ECO:0000256" key="3">
    <source>
        <dbReference type="ARBA" id="ARBA00023239"/>
    </source>
</evidence>
<keyword evidence="6" id="KW-1185">Reference proteome</keyword>
<name>A0ABS4GZQ1_9BACL</name>